<name>A0ABT1HZ75_STRSD</name>
<dbReference type="PROSITE" id="PS51318">
    <property type="entry name" value="TAT"/>
    <property type="match status" value="1"/>
</dbReference>
<dbReference type="InterPro" id="IPR006311">
    <property type="entry name" value="TAT_signal"/>
</dbReference>
<evidence type="ECO:0000313" key="4">
    <source>
        <dbReference type="EMBL" id="MCP2260813.1"/>
    </source>
</evidence>
<comment type="caution">
    <text evidence="4">The sequence shown here is derived from an EMBL/GenBank/DDBJ whole genome shotgun (WGS) entry which is preliminary data.</text>
</comment>
<reference evidence="4 5" key="1">
    <citation type="submission" date="2022-06" db="EMBL/GenBank/DDBJ databases">
        <title>Genomic Encyclopedia of Archaeal and Bacterial Type Strains, Phase II (KMG-II): from individual species to whole genera.</title>
        <authorList>
            <person name="Goeker M."/>
        </authorList>
    </citation>
    <scope>NUCLEOTIDE SEQUENCE [LARGE SCALE GENOMIC DNA]</scope>
    <source>
        <strain evidence="4 5">DSM 40477</strain>
    </source>
</reference>
<evidence type="ECO:0000259" key="3">
    <source>
        <dbReference type="Pfam" id="PF12222"/>
    </source>
</evidence>
<evidence type="ECO:0000256" key="1">
    <source>
        <dbReference type="SAM" id="MobiDB-lite"/>
    </source>
</evidence>
<proteinExistence type="predicted"/>
<feature type="compositionally biased region" description="Basic and acidic residues" evidence="1">
    <location>
        <begin position="449"/>
        <end position="464"/>
    </location>
</feature>
<organism evidence="4 5">
    <name type="scientific">Streptoalloteichus tenebrarius (strain ATCC 17920 / DSM 40477 / JCM 4838 / CBS 697.72 / NBRC 16177 / NCIMB 11028 / NRRL B-12390 / A12253. 1 / ISP 5477)</name>
    <name type="common">Streptomyces tenebrarius</name>
    <dbReference type="NCBI Taxonomy" id="1933"/>
    <lineage>
        <taxon>Bacteria</taxon>
        <taxon>Bacillati</taxon>
        <taxon>Actinomycetota</taxon>
        <taxon>Actinomycetes</taxon>
        <taxon>Pseudonocardiales</taxon>
        <taxon>Pseudonocardiaceae</taxon>
        <taxon>Streptoalloteichus</taxon>
    </lineage>
</organism>
<evidence type="ECO:0000256" key="2">
    <source>
        <dbReference type="SAM" id="SignalP"/>
    </source>
</evidence>
<dbReference type="PANTHER" id="PTHR31104">
    <property type="entry name" value="PEPTIDE-N4-(N-ACETYL-BETA-GLUCOSAMINYL)ASPARAGINE AMIDASE A PROTEIN"/>
    <property type="match status" value="1"/>
</dbReference>
<protein>
    <submittedName>
        <fullName evidence="4">Peptide N-acetyl-beta-D-glucosaminyl asparaginase amidase A</fullName>
    </submittedName>
</protein>
<gene>
    <name evidence="4" type="ORF">LX15_004533</name>
</gene>
<dbReference type="InterPro" id="IPR021102">
    <property type="entry name" value="PNGase_A"/>
</dbReference>
<evidence type="ECO:0000313" key="5">
    <source>
        <dbReference type="Proteomes" id="UP001205311"/>
    </source>
</evidence>
<feature type="signal peptide" evidence="2">
    <location>
        <begin position="1"/>
        <end position="36"/>
    </location>
</feature>
<dbReference type="InterPro" id="IPR056948">
    <property type="entry name" value="PNGaseA_N"/>
</dbReference>
<accession>A0ABT1HZ75</accession>
<keyword evidence="2" id="KW-0732">Signal</keyword>
<feature type="chain" id="PRO_5045878026" evidence="2">
    <location>
        <begin position="37"/>
        <end position="578"/>
    </location>
</feature>
<feature type="domain" description="Peptide N-acetyl-beta-D-glucosaminyl asparaginase amidase A N-terminal" evidence="3">
    <location>
        <begin position="67"/>
        <end position="341"/>
    </location>
</feature>
<keyword evidence="5" id="KW-1185">Reference proteome</keyword>
<feature type="region of interest" description="Disordered" evidence="1">
    <location>
        <begin position="436"/>
        <end position="464"/>
    </location>
</feature>
<sequence>MADRPPRLASGDVRRSWIALLAAATGLGLLAGPAAADEPVPPSADRVVTDYQDPVQALPPVSRPPTRSCAVTAMRHTFANSYGRPYVGTLTPPPDCPGPWSKVVLDWTGRSRGRQYDRLAGLWIGGAEVLRTSTPEPDPSGITWHFDRDITPFAPLLREPQPLVVDLGNIVNDTYTGAYDIEVTITYYGVDERHPAPSQADVVVPLSADPRQPGWRAVTAGQTHATQVVVPANTARLTADVYARGGGCEEFWWSNVPTELARAHPDAGLCGGGTYREVTVRVDGRPAGVVAPYPVIYTGGVAPMLWRPISAVDAIVTLPYRVDLTPFVGLMTDGRPHTVELVPPVGIVDAWTLGGTLFATTDPAVRRVTGEPRVVDVPDAAPVTRSTGDGLDVRVTTHAERRWRTEGVVRTSAGEVTVSASGEWTFDNTTELRDAARKQTTRHRVSGAAEERERGRQGPPSVRRDGFEHALDVESTTHQTDANNYRIDGRVQLGRVMRTSVGRERPTRTVAFSDDRMTTAGGFGRTDGALTYADGSSTQRWRGLDDAGRCRDHTLGTRHGWVVSEILRTADCQGRWRE</sequence>
<dbReference type="EMBL" id="JAMTCP010000032">
    <property type="protein sequence ID" value="MCP2260813.1"/>
    <property type="molecule type" value="Genomic_DNA"/>
</dbReference>
<dbReference type="Proteomes" id="UP001205311">
    <property type="component" value="Unassembled WGS sequence"/>
</dbReference>
<dbReference type="Pfam" id="PF12222">
    <property type="entry name" value="PNGaseA"/>
    <property type="match status" value="1"/>
</dbReference>